<keyword evidence="2" id="KW-1185">Reference proteome</keyword>
<proteinExistence type="predicted"/>
<dbReference type="AlphaFoldDB" id="A0A6A8GBT0"/>
<reference evidence="1 2" key="1">
    <citation type="submission" date="2019-11" db="EMBL/GenBank/DDBJ databases">
        <title>Whole genome sequence of Haloferax sp. MBLA0076.</title>
        <authorList>
            <person name="Seo M.-J."/>
            <person name="Cho E.-S."/>
        </authorList>
    </citation>
    <scope>NUCLEOTIDE SEQUENCE [LARGE SCALE GENOMIC DNA]</scope>
    <source>
        <strain evidence="1 2">MBLA0076</strain>
    </source>
</reference>
<evidence type="ECO:0000313" key="2">
    <source>
        <dbReference type="Proteomes" id="UP000439022"/>
    </source>
</evidence>
<dbReference type="InterPro" id="IPR006311">
    <property type="entry name" value="TAT_signal"/>
</dbReference>
<sequence length="189" mass="20715">MTKDTFSTSRRSILRLGVLSAAGIGIGIPAVSGSAAATVCPKTPGYWANRAPDSEWEPLFDGSETYNMRGVTKDLEGWREFLLAPTKGDKAHIMAKHRLATLLNLRNRPGDDQTCSDANIRGTDYTIQTVKNNAGAWLDATDWANYGETNYKKQRSWTVDGMDGETIKDTLDAFNNDPSSLGLYCPCDD</sequence>
<gene>
    <name evidence="1" type="ORF">GJR96_00785</name>
</gene>
<dbReference type="Proteomes" id="UP000439022">
    <property type="component" value="Unassembled WGS sequence"/>
</dbReference>
<name>A0A6A8GBT0_9EURY</name>
<dbReference type="EMBL" id="WKJO01000001">
    <property type="protein sequence ID" value="MRX20495.1"/>
    <property type="molecule type" value="Genomic_DNA"/>
</dbReference>
<protein>
    <submittedName>
        <fullName evidence="1">Tat pathway signal protein</fullName>
    </submittedName>
</protein>
<evidence type="ECO:0000313" key="1">
    <source>
        <dbReference type="EMBL" id="MRX20495.1"/>
    </source>
</evidence>
<organism evidence="1 2">
    <name type="scientific">Haloferax litoreum</name>
    <dbReference type="NCBI Taxonomy" id="2666140"/>
    <lineage>
        <taxon>Archaea</taxon>
        <taxon>Methanobacteriati</taxon>
        <taxon>Methanobacteriota</taxon>
        <taxon>Stenosarchaea group</taxon>
        <taxon>Halobacteria</taxon>
        <taxon>Halobacteriales</taxon>
        <taxon>Haloferacaceae</taxon>
        <taxon>Haloferax</taxon>
    </lineage>
</organism>
<dbReference type="PROSITE" id="PS51318">
    <property type="entry name" value="TAT"/>
    <property type="match status" value="1"/>
</dbReference>
<accession>A0A6A8GBT0</accession>
<comment type="caution">
    <text evidence="1">The sequence shown here is derived from an EMBL/GenBank/DDBJ whole genome shotgun (WGS) entry which is preliminary data.</text>
</comment>